<name>A0A0R2L5K8_9LACO</name>
<comment type="caution">
    <text evidence="3">The sequence shown here is derived from an EMBL/GenBank/DDBJ whole genome shotgun (WGS) entry which is preliminary data.</text>
</comment>
<protein>
    <recommendedName>
        <fullName evidence="2">HTH cro/C1-type domain-containing protein</fullName>
    </recommendedName>
</protein>
<feature type="region of interest" description="Disordered" evidence="1">
    <location>
        <begin position="1"/>
        <end position="22"/>
    </location>
</feature>
<sequence length="92" mass="10684">MVAAKTTYASHEQGKRTPNTKMQNKIADYFSVTLDYLHAGDDSPRWDDQYDTYDLKNFLYGDADSSTYGENNLTEDEKQKLRIAMAQMYLLR</sequence>
<dbReference type="InterPro" id="IPR001387">
    <property type="entry name" value="Cro/C1-type_HTH"/>
</dbReference>
<dbReference type="CDD" id="cd00093">
    <property type="entry name" value="HTH_XRE"/>
    <property type="match status" value="1"/>
</dbReference>
<gene>
    <name evidence="3" type="ORF">IV81_GL000008</name>
</gene>
<dbReference type="Gene3D" id="1.10.260.40">
    <property type="entry name" value="lambda repressor-like DNA-binding domains"/>
    <property type="match status" value="1"/>
</dbReference>
<evidence type="ECO:0000313" key="3">
    <source>
        <dbReference type="EMBL" id="KRN95126.1"/>
    </source>
</evidence>
<reference evidence="3 4" key="1">
    <citation type="journal article" date="2015" name="Genome Announc.">
        <title>Expanding the biotechnology potential of lactobacilli through comparative genomics of 213 strains and associated genera.</title>
        <authorList>
            <person name="Sun Z."/>
            <person name="Harris H.M."/>
            <person name="McCann A."/>
            <person name="Guo C."/>
            <person name="Argimon S."/>
            <person name="Zhang W."/>
            <person name="Yang X."/>
            <person name="Jeffery I.B."/>
            <person name="Cooney J.C."/>
            <person name="Kagawa T.F."/>
            <person name="Liu W."/>
            <person name="Song Y."/>
            <person name="Salvetti E."/>
            <person name="Wrobel A."/>
            <person name="Rasinkangas P."/>
            <person name="Parkhill J."/>
            <person name="Rea M.C."/>
            <person name="O'Sullivan O."/>
            <person name="Ritari J."/>
            <person name="Douillard F.P."/>
            <person name="Paul Ross R."/>
            <person name="Yang R."/>
            <person name="Briner A.E."/>
            <person name="Felis G.E."/>
            <person name="de Vos W.M."/>
            <person name="Barrangou R."/>
            <person name="Klaenhammer T.R."/>
            <person name="Caufield P.W."/>
            <person name="Cui Y."/>
            <person name="Zhang H."/>
            <person name="O'Toole P.W."/>
        </authorList>
    </citation>
    <scope>NUCLEOTIDE SEQUENCE [LARGE SCALE GENOMIC DNA]</scope>
    <source>
        <strain evidence="3 4">DSM 18001</strain>
    </source>
</reference>
<feature type="domain" description="HTH cro/C1-type" evidence="2">
    <location>
        <begin position="5"/>
        <end position="37"/>
    </location>
</feature>
<dbReference type="EMBL" id="JQBX01000001">
    <property type="protein sequence ID" value="KRN95126.1"/>
    <property type="molecule type" value="Genomic_DNA"/>
</dbReference>
<evidence type="ECO:0000259" key="2">
    <source>
        <dbReference type="PROSITE" id="PS50943"/>
    </source>
</evidence>
<dbReference type="PATRIC" id="fig|331679.3.peg.9"/>
<dbReference type="RefSeq" id="WP_057801068.1">
    <property type="nucleotide sequence ID" value="NZ_JQBX01000001.1"/>
</dbReference>
<accession>A0A0R2L5K8</accession>
<dbReference type="PROSITE" id="PS50943">
    <property type="entry name" value="HTH_CROC1"/>
    <property type="match status" value="1"/>
</dbReference>
<proteinExistence type="predicted"/>
<keyword evidence="4" id="KW-1185">Reference proteome</keyword>
<evidence type="ECO:0000256" key="1">
    <source>
        <dbReference type="SAM" id="MobiDB-lite"/>
    </source>
</evidence>
<evidence type="ECO:0000313" key="4">
    <source>
        <dbReference type="Proteomes" id="UP000051859"/>
    </source>
</evidence>
<dbReference type="AlphaFoldDB" id="A0A0R2L5K8"/>
<dbReference type="Proteomes" id="UP000051859">
    <property type="component" value="Unassembled WGS sequence"/>
</dbReference>
<dbReference type="SUPFAM" id="SSF47413">
    <property type="entry name" value="lambda repressor-like DNA-binding domains"/>
    <property type="match status" value="1"/>
</dbReference>
<dbReference type="GO" id="GO:0003677">
    <property type="term" value="F:DNA binding"/>
    <property type="evidence" value="ECO:0007669"/>
    <property type="project" value="InterPro"/>
</dbReference>
<dbReference type="STRING" id="331679.IV81_GL000008"/>
<dbReference type="InterPro" id="IPR010982">
    <property type="entry name" value="Lambda_DNA-bd_dom_sf"/>
</dbReference>
<organism evidence="3 4">
    <name type="scientific">Pediococcus stilesii</name>
    <dbReference type="NCBI Taxonomy" id="331679"/>
    <lineage>
        <taxon>Bacteria</taxon>
        <taxon>Bacillati</taxon>
        <taxon>Bacillota</taxon>
        <taxon>Bacilli</taxon>
        <taxon>Lactobacillales</taxon>
        <taxon>Lactobacillaceae</taxon>
        <taxon>Pediococcus</taxon>
    </lineage>
</organism>